<dbReference type="Gene3D" id="3.90.70.10">
    <property type="entry name" value="Cysteine proteinases"/>
    <property type="match status" value="1"/>
</dbReference>
<keyword evidence="4" id="KW-1185">Reference proteome</keyword>
<protein>
    <submittedName>
        <fullName evidence="3">Uncharacterized protein</fullName>
    </submittedName>
</protein>
<evidence type="ECO:0000256" key="1">
    <source>
        <dbReference type="ARBA" id="ARBA00022786"/>
    </source>
</evidence>
<dbReference type="AlphaFoldDB" id="A0A9Q1ECA9"/>
<dbReference type="SUPFAM" id="SSF54001">
    <property type="entry name" value="Cysteine proteinases"/>
    <property type="match status" value="1"/>
</dbReference>
<dbReference type="PANTHER" id="PTHR22975">
    <property type="entry name" value="UBIQUITIN SPECIFIC PROTEINASE"/>
    <property type="match status" value="1"/>
</dbReference>
<dbReference type="InterPro" id="IPR052398">
    <property type="entry name" value="Ubiquitin_hydrolase_53/54"/>
</dbReference>
<organism evidence="3 4">
    <name type="scientific">Synaphobranchus kaupii</name>
    <name type="common">Kaup's arrowtooth eel</name>
    <dbReference type="NCBI Taxonomy" id="118154"/>
    <lineage>
        <taxon>Eukaryota</taxon>
        <taxon>Metazoa</taxon>
        <taxon>Chordata</taxon>
        <taxon>Craniata</taxon>
        <taxon>Vertebrata</taxon>
        <taxon>Euteleostomi</taxon>
        <taxon>Actinopterygii</taxon>
        <taxon>Neopterygii</taxon>
        <taxon>Teleostei</taxon>
        <taxon>Anguilliformes</taxon>
        <taxon>Synaphobranchidae</taxon>
        <taxon>Synaphobranchus</taxon>
    </lineage>
</organism>
<sequence length="248" mass="27377">MVFQKRTCYSCIMHFSAAGSVAFAQIATAVNTVHCTLGATFDLAAQNITNPGLTLRFYSHDPRVGRSRNTSGLPIIRAFIRFGRAGVQCTEWCLHSFPMEARGRTGENLPARKHDVSCSHQRLAERAWSKQLFPQQCCTGPLAAGHLPEEPAAASRLGDACIFCALKSIFTQFQHSRERALPSDNLRHALAETFKDEQRFQLGLMDDAAECFENILDRIHLHVVSNAGGGSLHLQVLHHPPEVCRGAI</sequence>
<dbReference type="GO" id="GO:0016787">
    <property type="term" value="F:hydrolase activity"/>
    <property type="evidence" value="ECO:0007669"/>
    <property type="project" value="UniProtKB-KW"/>
</dbReference>
<dbReference type="GO" id="GO:0005911">
    <property type="term" value="C:cell-cell junction"/>
    <property type="evidence" value="ECO:0007669"/>
    <property type="project" value="TreeGrafter"/>
</dbReference>
<evidence type="ECO:0000256" key="2">
    <source>
        <dbReference type="ARBA" id="ARBA00022801"/>
    </source>
</evidence>
<reference evidence="3" key="1">
    <citation type="journal article" date="2023" name="Science">
        <title>Genome structures resolve the early diversification of teleost fishes.</title>
        <authorList>
            <person name="Parey E."/>
            <person name="Louis A."/>
            <person name="Montfort J."/>
            <person name="Bouchez O."/>
            <person name="Roques C."/>
            <person name="Iampietro C."/>
            <person name="Lluch J."/>
            <person name="Castinel A."/>
            <person name="Donnadieu C."/>
            <person name="Desvignes T."/>
            <person name="Floi Bucao C."/>
            <person name="Jouanno E."/>
            <person name="Wen M."/>
            <person name="Mejri S."/>
            <person name="Dirks R."/>
            <person name="Jansen H."/>
            <person name="Henkel C."/>
            <person name="Chen W.J."/>
            <person name="Zahm M."/>
            <person name="Cabau C."/>
            <person name="Klopp C."/>
            <person name="Thompson A.W."/>
            <person name="Robinson-Rechavi M."/>
            <person name="Braasch I."/>
            <person name="Lecointre G."/>
            <person name="Bobe J."/>
            <person name="Postlethwait J.H."/>
            <person name="Berthelot C."/>
            <person name="Roest Crollius H."/>
            <person name="Guiguen Y."/>
        </authorList>
    </citation>
    <scope>NUCLEOTIDE SEQUENCE</scope>
    <source>
        <strain evidence="3">WJC10195</strain>
    </source>
</reference>
<evidence type="ECO:0000313" key="4">
    <source>
        <dbReference type="Proteomes" id="UP001152622"/>
    </source>
</evidence>
<name>A0A9Q1ECA9_SYNKA</name>
<keyword evidence="2" id="KW-0378">Hydrolase</keyword>
<dbReference type="PANTHER" id="PTHR22975:SF6">
    <property type="entry name" value="INACTIVE UBIQUITIN CARBOXYL-TERMINAL HYDROLASE 53"/>
    <property type="match status" value="1"/>
</dbReference>
<dbReference type="EMBL" id="JAINUF010000020">
    <property type="protein sequence ID" value="KAJ8336173.1"/>
    <property type="molecule type" value="Genomic_DNA"/>
</dbReference>
<evidence type="ECO:0000313" key="3">
    <source>
        <dbReference type="EMBL" id="KAJ8336173.1"/>
    </source>
</evidence>
<dbReference type="InterPro" id="IPR038765">
    <property type="entry name" value="Papain-like_cys_pep_sf"/>
</dbReference>
<proteinExistence type="predicted"/>
<gene>
    <name evidence="3" type="ORF">SKAU_G00395160</name>
</gene>
<dbReference type="GO" id="GO:0010996">
    <property type="term" value="P:response to auditory stimulus"/>
    <property type="evidence" value="ECO:0007669"/>
    <property type="project" value="TreeGrafter"/>
</dbReference>
<dbReference type="OrthoDB" id="205782at2759"/>
<accession>A0A9Q1ECA9</accession>
<dbReference type="Proteomes" id="UP001152622">
    <property type="component" value="Chromosome 20"/>
</dbReference>
<comment type="caution">
    <text evidence="3">The sequence shown here is derived from an EMBL/GenBank/DDBJ whole genome shotgun (WGS) entry which is preliminary data.</text>
</comment>
<keyword evidence="1" id="KW-0833">Ubl conjugation pathway</keyword>
<dbReference type="GO" id="GO:0007605">
    <property type="term" value="P:sensory perception of sound"/>
    <property type="evidence" value="ECO:0007669"/>
    <property type="project" value="TreeGrafter"/>
</dbReference>